<keyword evidence="1" id="KW-0175">Coiled coil</keyword>
<dbReference type="RefSeq" id="XP_031007393.1">
    <property type="nucleotide sequence ID" value="XM_031147308.1"/>
</dbReference>
<keyword evidence="4" id="KW-1185">Reference proteome</keyword>
<dbReference type="PANTHER" id="PTHR39597">
    <property type="entry name" value="UBA DOMAIN-CONTAINING PROTEIN RUP1"/>
    <property type="match status" value="1"/>
</dbReference>
<reference evidence="3 4" key="1">
    <citation type="submission" date="2018-05" db="EMBL/GenBank/DDBJ databases">
        <title>Genome sequencing and assembly of the regulated plant pathogen Lachnellula willkommii and related sister species for the development of diagnostic species identification markers.</title>
        <authorList>
            <person name="Giroux E."/>
            <person name="Bilodeau G."/>
        </authorList>
    </citation>
    <scope>NUCLEOTIDE SEQUENCE [LARGE SCALE GENOMIC DNA]</scope>
    <source>
        <strain evidence="3 4">CBS 185.66</strain>
    </source>
</reference>
<dbReference type="AlphaFoldDB" id="A0A8H8R6U9"/>
<evidence type="ECO:0000313" key="4">
    <source>
        <dbReference type="Proteomes" id="UP000431533"/>
    </source>
</evidence>
<evidence type="ECO:0000256" key="2">
    <source>
        <dbReference type="SAM" id="MobiDB-lite"/>
    </source>
</evidence>
<name>A0A8H8R6U9_9HELO</name>
<organism evidence="3 4">
    <name type="scientific">Lachnellula hyalina</name>
    <dbReference type="NCBI Taxonomy" id="1316788"/>
    <lineage>
        <taxon>Eukaryota</taxon>
        <taxon>Fungi</taxon>
        <taxon>Dikarya</taxon>
        <taxon>Ascomycota</taxon>
        <taxon>Pezizomycotina</taxon>
        <taxon>Leotiomycetes</taxon>
        <taxon>Helotiales</taxon>
        <taxon>Lachnaceae</taxon>
        <taxon>Lachnellula</taxon>
    </lineage>
</organism>
<gene>
    <name evidence="3" type="ORF">LHYA1_G002331</name>
</gene>
<dbReference type="GeneID" id="41982529"/>
<feature type="region of interest" description="Disordered" evidence="2">
    <location>
        <begin position="151"/>
        <end position="175"/>
    </location>
</feature>
<dbReference type="GO" id="GO:0005634">
    <property type="term" value="C:nucleus"/>
    <property type="evidence" value="ECO:0007669"/>
    <property type="project" value="TreeGrafter"/>
</dbReference>
<protein>
    <submittedName>
        <fullName evidence="3">Uncharacterized protein</fullName>
    </submittedName>
</protein>
<accession>A0A8H8R6U9</accession>
<feature type="region of interest" description="Disordered" evidence="2">
    <location>
        <begin position="60"/>
        <end position="114"/>
    </location>
</feature>
<evidence type="ECO:0000313" key="3">
    <source>
        <dbReference type="EMBL" id="TVY28605.1"/>
    </source>
</evidence>
<dbReference type="GO" id="GO:0005829">
    <property type="term" value="C:cytosol"/>
    <property type="evidence" value="ECO:0007669"/>
    <property type="project" value="TreeGrafter"/>
</dbReference>
<feature type="region of interest" description="Disordered" evidence="2">
    <location>
        <begin position="694"/>
        <end position="739"/>
    </location>
</feature>
<dbReference type="InterPro" id="IPR055335">
    <property type="entry name" value="Ucp6/RUP1"/>
</dbReference>
<feature type="compositionally biased region" description="Basic and acidic residues" evidence="2">
    <location>
        <begin position="60"/>
        <end position="74"/>
    </location>
</feature>
<sequence length="820" mass="91640">MAAQPSDDEIRNFYDFTGSNIPKKEVIARYQGNNSDISQAVAEWFDDPTSQKYTYRWDEDQFNSDRDGGPREQNTHGVAFDIQGPDVTAPSYNHYDGNGLASRPPSRTSHNKSPLGKIIDLTAEHALADPRNSLPFAQHEDSDLEQALRASRAEAGLEPQESGIANASEPIFGPATRSQYETGKWDMVIAGKTSVTEIVADPEPAERKRDLDVPAFLKPSVEDHRLNALLTIYHEIPLIRQIFLPHDGHDQAPNYGYDKEWWAGKAIDIRSVFEEGITPPSEVNMELQRLMAFLNKTDRSYGSTEALANLKDVKKELRKDPNKPKAAVLRAWKNGMPDGQYKDEKVSKLFSVGVLSEAEESNPQEFGILELALPDTDSYQETLYDIADEALWHSLEPLNLDKSPYLSHVADVIAFQIEGDETKKNIEVPITWYPDRYLKPARQAALDMRLEKKEMAERLEQNLRLQESLTNHHGSNGKTIKVKDLLNAALQHEQVENSDGEIEAQIQVVEDEEGDLAARESAKKTAYLSAQLRNLVTNIDNKLKSLNEEKEKSIDALRKLSTLYTDPSSEVDPAAPKLHKYTLRGVSTTKSTMYVCRRAEPDLIDIDLDGEEPKSNGDQWWRIHYASFGSNPVTIEKTTEEKVLEATKSESKTMMLVYASEEAMNFEAKPLPANLEAFVHMDNRAFKAELIEGGSSQTQVSSPGKRKFDQSEAEVSSEATPSRWDSGASPKGNQSAMSGEMSNHVDYLQDPEIIIGVDPNGIESNEQPVGQEMQERSSMMMMAGMSQEKSTIDSMDLDEVIEDEHPAGESAAVKRVGFSE</sequence>
<dbReference type="Proteomes" id="UP000431533">
    <property type="component" value="Unassembled WGS sequence"/>
</dbReference>
<proteinExistence type="predicted"/>
<dbReference type="PANTHER" id="PTHR39597:SF1">
    <property type="entry name" value="UBA DOMAIN-CONTAINING PROTEIN RUP1"/>
    <property type="match status" value="1"/>
</dbReference>
<feature type="coiled-coil region" evidence="1">
    <location>
        <begin position="529"/>
        <end position="563"/>
    </location>
</feature>
<dbReference type="GO" id="GO:0016579">
    <property type="term" value="P:protein deubiquitination"/>
    <property type="evidence" value="ECO:0007669"/>
    <property type="project" value="TreeGrafter"/>
</dbReference>
<comment type="caution">
    <text evidence="3">The sequence shown here is derived from an EMBL/GenBank/DDBJ whole genome shotgun (WGS) entry which is preliminary data.</text>
</comment>
<dbReference type="EMBL" id="QGMH01000028">
    <property type="protein sequence ID" value="TVY28605.1"/>
    <property type="molecule type" value="Genomic_DNA"/>
</dbReference>
<evidence type="ECO:0000256" key="1">
    <source>
        <dbReference type="SAM" id="Coils"/>
    </source>
</evidence>
<dbReference type="OrthoDB" id="4489171at2759"/>